<feature type="domain" description="Glycosyltransferase 2-like" evidence="2">
    <location>
        <begin position="254"/>
        <end position="371"/>
    </location>
</feature>
<proteinExistence type="predicted"/>
<dbReference type="SUPFAM" id="SSF53448">
    <property type="entry name" value="Nucleotide-diphospho-sugar transferases"/>
    <property type="match status" value="1"/>
</dbReference>
<evidence type="ECO:0000313" key="4">
    <source>
        <dbReference type="Proteomes" id="UP000006732"/>
    </source>
</evidence>
<dbReference type="eggNOG" id="COG1216">
    <property type="taxonomic scope" value="Bacteria"/>
</dbReference>
<dbReference type="STRING" id="338966.Ppro_0578"/>
<dbReference type="EMBL" id="CP000482">
    <property type="protein sequence ID" value="ABK98209.1"/>
    <property type="molecule type" value="Genomic_DNA"/>
</dbReference>
<dbReference type="KEGG" id="ppd:Ppro_0578"/>
<dbReference type="GO" id="GO:0016740">
    <property type="term" value="F:transferase activity"/>
    <property type="evidence" value="ECO:0007669"/>
    <property type="project" value="UniProtKB-KW"/>
</dbReference>
<protein>
    <submittedName>
        <fullName evidence="3">Glycosyl transferase, family 2</fullName>
    </submittedName>
</protein>
<organism evidence="3 4">
    <name type="scientific">Pelobacter propionicus (strain DSM 2379 / NBRC 103807 / OttBd1)</name>
    <dbReference type="NCBI Taxonomy" id="338966"/>
    <lineage>
        <taxon>Bacteria</taxon>
        <taxon>Pseudomonadati</taxon>
        <taxon>Thermodesulfobacteriota</taxon>
        <taxon>Desulfuromonadia</taxon>
        <taxon>Desulfuromonadales</taxon>
        <taxon>Desulfuromonadaceae</taxon>
        <taxon>Pelobacter</taxon>
    </lineage>
</organism>
<dbReference type="PANTHER" id="PTHR43179:SF7">
    <property type="entry name" value="RHAMNOSYLTRANSFERASE WBBL"/>
    <property type="match status" value="1"/>
</dbReference>
<dbReference type="Gene3D" id="3.90.550.10">
    <property type="entry name" value="Spore Coat Polysaccharide Biosynthesis Protein SpsA, Chain A"/>
    <property type="match status" value="1"/>
</dbReference>
<dbReference type="InterPro" id="IPR001173">
    <property type="entry name" value="Glyco_trans_2-like"/>
</dbReference>
<name>A1ALI9_PELPD</name>
<dbReference type="HOGENOM" id="CLU_518602_0_0_7"/>
<dbReference type="AlphaFoldDB" id="A1ALI9"/>
<keyword evidence="3" id="KW-0808">Transferase</keyword>
<dbReference type="InterPro" id="IPR029044">
    <property type="entry name" value="Nucleotide-diphossugar_trans"/>
</dbReference>
<dbReference type="OrthoDB" id="5397594at2"/>
<evidence type="ECO:0000313" key="3">
    <source>
        <dbReference type="EMBL" id="ABK98209.1"/>
    </source>
</evidence>
<dbReference type="CDD" id="cd04186">
    <property type="entry name" value="GT_2_like_c"/>
    <property type="match status" value="1"/>
</dbReference>
<feature type="region of interest" description="Disordered" evidence="1">
    <location>
        <begin position="506"/>
        <end position="525"/>
    </location>
</feature>
<accession>A1ALI9</accession>
<dbReference type="Proteomes" id="UP000006732">
    <property type="component" value="Chromosome"/>
</dbReference>
<dbReference type="Pfam" id="PF00535">
    <property type="entry name" value="Glycos_transf_2"/>
    <property type="match status" value="1"/>
</dbReference>
<gene>
    <name evidence="3" type="ordered locus">Ppro_0578</name>
</gene>
<keyword evidence="4" id="KW-1185">Reference proteome</keyword>
<dbReference type="RefSeq" id="WP_011734522.1">
    <property type="nucleotide sequence ID" value="NC_008609.1"/>
</dbReference>
<evidence type="ECO:0000259" key="2">
    <source>
        <dbReference type="Pfam" id="PF00535"/>
    </source>
</evidence>
<dbReference type="CAZy" id="GT2">
    <property type="family name" value="Glycosyltransferase Family 2"/>
</dbReference>
<evidence type="ECO:0000256" key="1">
    <source>
        <dbReference type="SAM" id="MobiDB-lite"/>
    </source>
</evidence>
<dbReference type="PANTHER" id="PTHR43179">
    <property type="entry name" value="RHAMNOSYLTRANSFERASE WBBL"/>
    <property type="match status" value="1"/>
</dbReference>
<sequence length="525" mass="58816">MRYIIVSPAYDHDSAWIVALHELRKWLIRSGKEAMILDLAAPCRIENDDIVVYPEAVPGNPLHAKRVVRYLFNTPGKPGSSKEYDRNELLVAYYPGLAPSSNGVTLTIPITDDCFTHKGYERSIDCFWVGNGKNTQHPVTKNCLEITRQWAAQHVELSELLNRTKTFYSYDTETILLHEAACCGCDIRLLIDDKIVDCTLYQQSPDAFKTQLSTFIELTGTPEIDSTGESLKTIDKTESHHLTSLNSPITPKASIIIPLYNQAHLTRMCVEAIKASAPITSYELVLIDNGSHDWTPEYLASLGTSVTVITNRENRGFAVACNQGARAARGDILVFLNNDTVPEQGWLDELVAAIDNGEAEICGARLLYPDGRCQHAGVAFDERGLGYHIFAGFQGDSAPVRERRLMQAVTAACMAMRKGLFHELGGFDEGFRNGFEDIDLCLRAGQRGHRILFVPESVVIHHAEQSSGRKDNELHNLKHFFSRWLNRIRQDDIPLYARFGFESRREPDGSLSIVPAEKPNQDHRC</sequence>
<reference evidence="3 4" key="1">
    <citation type="submission" date="2006-10" db="EMBL/GenBank/DDBJ databases">
        <title>Complete sequence of chromosome of Pelobacter propionicus DSM 2379.</title>
        <authorList>
            <consortium name="US DOE Joint Genome Institute"/>
            <person name="Copeland A."/>
            <person name="Lucas S."/>
            <person name="Lapidus A."/>
            <person name="Barry K."/>
            <person name="Detter J.C."/>
            <person name="Glavina del Rio T."/>
            <person name="Hammon N."/>
            <person name="Israni S."/>
            <person name="Dalin E."/>
            <person name="Tice H."/>
            <person name="Pitluck S."/>
            <person name="Saunders E."/>
            <person name="Brettin T."/>
            <person name="Bruce D."/>
            <person name="Han C."/>
            <person name="Tapia R."/>
            <person name="Schmutz J."/>
            <person name="Larimer F."/>
            <person name="Land M."/>
            <person name="Hauser L."/>
            <person name="Kyrpides N."/>
            <person name="Kim E."/>
            <person name="Lovley D."/>
            <person name="Richardson P."/>
        </authorList>
    </citation>
    <scope>NUCLEOTIDE SEQUENCE [LARGE SCALE GENOMIC DNA]</scope>
    <source>
        <strain evidence="4">DSM 2379 / NBRC 103807 / OttBd1</strain>
    </source>
</reference>